<evidence type="ECO:0000256" key="6">
    <source>
        <dbReference type="ARBA" id="ARBA00023136"/>
    </source>
</evidence>
<keyword evidence="11" id="KW-0697">Rotamase</keyword>
<dbReference type="Pfam" id="PF13624">
    <property type="entry name" value="SurA_N_3"/>
    <property type="match status" value="1"/>
</dbReference>
<evidence type="ECO:0000256" key="4">
    <source>
        <dbReference type="ARBA" id="ARBA00022692"/>
    </source>
</evidence>
<dbReference type="RefSeq" id="WP_199264241.1">
    <property type="nucleotide sequence ID" value="NZ_CP054140.1"/>
</dbReference>
<keyword evidence="7" id="KW-0143">Chaperone</keyword>
<dbReference type="PROSITE" id="PS50198">
    <property type="entry name" value="PPIC_PPIASE_2"/>
    <property type="match status" value="2"/>
</dbReference>
<dbReference type="PANTHER" id="PTHR47529">
    <property type="entry name" value="PEPTIDYL-PROLYL CIS-TRANS ISOMERASE D"/>
    <property type="match status" value="1"/>
</dbReference>
<dbReference type="InterPro" id="IPR027304">
    <property type="entry name" value="Trigger_fact/SurA_dom_sf"/>
</dbReference>
<evidence type="ECO:0000256" key="11">
    <source>
        <dbReference type="PROSITE-ProRule" id="PRU00278"/>
    </source>
</evidence>
<keyword evidence="3" id="KW-0997">Cell inner membrane</keyword>
<evidence type="ECO:0000256" key="1">
    <source>
        <dbReference type="ARBA" id="ARBA00004382"/>
    </source>
</evidence>
<keyword evidence="2" id="KW-1003">Cell membrane</keyword>
<evidence type="ECO:0000256" key="8">
    <source>
        <dbReference type="ARBA" id="ARBA00038408"/>
    </source>
</evidence>
<comment type="subcellular location">
    <subcellularLocation>
        <location evidence="1">Cell inner membrane</location>
        <topology evidence="1">Single-pass type II membrane protein</topology>
        <orientation evidence="1">Periplasmic side</orientation>
    </subcellularLocation>
</comment>
<dbReference type="SUPFAM" id="SSF109998">
    <property type="entry name" value="Triger factor/SurA peptide-binding domain-like"/>
    <property type="match status" value="1"/>
</dbReference>
<organism evidence="14 15">
    <name type="scientific">Desulfobulbus oligotrophicus</name>
    <dbReference type="NCBI Taxonomy" id="1909699"/>
    <lineage>
        <taxon>Bacteria</taxon>
        <taxon>Pseudomonadati</taxon>
        <taxon>Thermodesulfobacteriota</taxon>
        <taxon>Desulfobulbia</taxon>
        <taxon>Desulfobulbales</taxon>
        <taxon>Desulfobulbaceae</taxon>
        <taxon>Desulfobulbus</taxon>
    </lineage>
</organism>
<dbReference type="PROSITE" id="PS01096">
    <property type="entry name" value="PPIC_PPIASE_1"/>
    <property type="match status" value="1"/>
</dbReference>
<name>A0A7T6AQF3_9BACT</name>
<protein>
    <recommendedName>
        <fullName evidence="9">Periplasmic chaperone PpiD</fullName>
    </recommendedName>
    <alternativeName>
        <fullName evidence="10">Periplasmic folding chaperone</fullName>
    </alternativeName>
</protein>
<keyword evidence="5 12" id="KW-1133">Transmembrane helix</keyword>
<evidence type="ECO:0000256" key="2">
    <source>
        <dbReference type="ARBA" id="ARBA00022475"/>
    </source>
</evidence>
<keyword evidence="11" id="KW-0413">Isomerase</keyword>
<evidence type="ECO:0000259" key="13">
    <source>
        <dbReference type="PROSITE" id="PS50198"/>
    </source>
</evidence>
<evidence type="ECO:0000256" key="5">
    <source>
        <dbReference type="ARBA" id="ARBA00022989"/>
    </source>
</evidence>
<dbReference type="GO" id="GO:0003755">
    <property type="term" value="F:peptidyl-prolyl cis-trans isomerase activity"/>
    <property type="evidence" value="ECO:0007669"/>
    <property type="project" value="UniProtKB-KW"/>
</dbReference>
<evidence type="ECO:0000313" key="14">
    <source>
        <dbReference type="EMBL" id="QQG65420.1"/>
    </source>
</evidence>
<keyword evidence="6 12" id="KW-0472">Membrane</keyword>
<dbReference type="SUPFAM" id="SSF54534">
    <property type="entry name" value="FKBP-like"/>
    <property type="match status" value="2"/>
</dbReference>
<dbReference type="Pfam" id="PF13616">
    <property type="entry name" value="Rotamase_3"/>
    <property type="match status" value="1"/>
</dbReference>
<dbReference type="KEGG" id="dog:HP555_05845"/>
<dbReference type="GO" id="GO:0005886">
    <property type="term" value="C:plasma membrane"/>
    <property type="evidence" value="ECO:0007669"/>
    <property type="project" value="UniProtKB-SubCell"/>
</dbReference>
<dbReference type="InterPro" id="IPR046357">
    <property type="entry name" value="PPIase_dom_sf"/>
</dbReference>
<keyword evidence="4 12" id="KW-0812">Transmembrane</keyword>
<dbReference type="AlphaFoldDB" id="A0A7T6AQF3"/>
<evidence type="ECO:0000256" key="10">
    <source>
        <dbReference type="ARBA" id="ARBA00042775"/>
    </source>
</evidence>
<dbReference type="Pfam" id="PF13145">
    <property type="entry name" value="Rotamase_2"/>
    <property type="match status" value="1"/>
</dbReference>
<comment type="similarity">
    <text evidence="8">Belongs to the PpiD chaperone family.</text>
</comment>
<dbReference type="Proteomes" id="UP000596092">
    <property type="component" value="Chromosome"/>
</dbReference>
<reference evidence="14 15" key="1">
    <citation type="submission" date="2020-05" db="EMBL/GenBank/DDBJ databases">
        <title>Complete genome of Desulfobulbus oligotrophicus.</title>
        <authorList>
            <person name="Podar M."/>
        </authorList>
    </citation>
    <scope>NUCLEOTIDE SEQUENCE [LARGE SCALE GENOMIC DNA]</scope>
    <source>
        <strain evidence="14 15">Prop6</strain>
    </source>
</reference>
<sequence length="626" mass="71542">MLNLLRKNAQSFGVQLIVIIIAVVFIFWGVGTNVKDNPNAFAVVNGKEIPYRDYQQQYERTLEQYRQQFGGHIPKELLESMGLKEQVLDQLIQTELMRQGAMQMGILVSDEAIQRKIQAMEAFRDEGRFDLEKYKLVLEQNRLSPASFETGIHNDLLMQRLFDVFDMLATLSPAEIQQWSEYVGQEVKLAYASIPSEDFIKKVVITDEVLVKWYDANQHNYKTPPQIKLQYITFPYSEDVKQVVVNDQAVKTFYSEHVDQYNVPEKRRARHILLKVLPDDTAEVRQAKRDRVVALLTQLKNGADFSRLAQQFSEDSSKTKGGDLGFFSRGQMVQPFEDAVFALQKGELSDVVETPFGFHLVRLEEIQPAKTQALEEVTSSIREQLEQQGVKAITFKKASAAYEEIIRAGSLANYGRTGNAHPIRQTDFFMREAPPKDDMMNDPAFLQAAFKLRKGELSSTVETATGYAIFFVDDVRESAVPELTAVREQVEQDYAKAKSVELAQASAKETLKKMQEQKQWPGDVQRQESGYLSRNDVSGEVPDELLQDALNRIGKDIFPENVIAVGPAYYVYQIVDIRQSREKLDADRQHALEQQLLELNKNTLVTEWLGKLRKEASVWTNTRMLQ</sequence>
<keyword evidence="15" id="KW-1185">Reference proteome</keyword>
<evidence type="ECO:0000256" key="9">
    <source>
        <dbReference type="ARBA" id="ARBA00040743"/>
    </source>
</evidence>
<feature type="domain" description="PpiC" evidence="13">
    <location>
        <begin position="361"/>
        <end position="474"/>
    </location>
</feature>
<dbReference type="InterPro" id="IPR052029">
    <property type="entry name" value="PpiD_chaperone"/>
</dbReference>
<gene>
    <name evidence="14" type="ORF">HP555_05845</name>
</gene>
<dbReference type="Gene3D" id="1.10.4030.10">
    <property type="entry name" value="Porin chaperone SurA, peptide-binding domain"/>
    <property type="match status" value="1"/>
</dbReference>
<dbReference type="PANTHER" id="PTHR47529:SF1">
    <property type="entry name" value="PERIPLASMIC CHAPERONE PPID"/>
    <property type="match status" value="1"/>
</dbReference>
<proteinExistence type="inferred from homology"/>
<accession>A0A7T6AQF3</accession>
<dbReference type="InterPro" id="IPR023058">
    <property type="entry name" value="PPIase_PpiC_CS"/>
</dbReference>
<evidence type="ECO:0000256" key="12">
    <source>
        <dbReference type="SAM" id="Phobius"/>
    </source>
</evidence>
<evidence type="ECO:0000256" key="3">
    <source>
        <dbReference type="ARBA" id="ARBA00022519"/>
    </source>
</evidence>
<dbReference type="Gene3D" id="3.10.50.40">
    <property type="match status" value="2"/>
</dbReference>
<evidence type="ECO:0000256" key="7">
    <source>
        <dbReference type="ARBA" id="ARBA00023186"/>
    </source>
</evidence>
<feature type="domain" description="PpiC" evidence="13">
    <location>
        <begin position="264"/>
        <end position="365"/>
    </location>
</feature>
<dbReference type="EMBL" id="CP054140">
    <property type="protein sequence ID" value="QQG65420.1"/>
    <property type="molecule type" value="Genomic_DNA"/>
</dbReference>
<feature type="transmembrane region" description="Helical" evidence="12">
    <location>
        <begin position="12"/>
        <end position="31"/>
    </location>
</feature>
<dbReference type="InterPro" id="IPR000297">
    <property type="entry name" value="PPIase_PpiC"/>
</dbReference>
<evidence type="ECO:0000313" key="15">
    <source>
        <dbReference type="Proteomes" id="UP000596092"/>
    </source>
</evidence>